<keyword evidence="1" id="KW-1133">Transmembrane helix</keyword>
<feature type="transmembrane region" description="Helical" evidence="1">
    <location>
        <begin position="155"/>
        <end position="177"/>
    </location>
</feature>
<dbReference type="Proteomes" id="UP000176288">
    <property type="component" value="Chromosome"/>
</dbReference>
<evidence type="ECO:0000313" key="3">
    <source>
        <dbReference type="Proteomes" id="UP000176288"/>
    </source>
</evidence>
<keyword evidence="1" id="KW-0812">Transmembrane</keyword>
<name>A0A1D9ML61_9ACTO</name>
<accession>A0A1D9ML61</accession>
<dbReference type="STRING" id="1912795.BK816_07140"/>
<dbReference type="AlphaFoldDB" id="A0A1D9ML61"/>
<organism evidence="2 3">
    <name type="scientific">Boudabousia tangfeifanii</name>
    <dbReference type="NCBI Taxonomy" id="1912795"/>
    <lineage>
        <taxon>Bacteria</taxon>
        <taxon>Bacillati</taxon>
        <taxon>Actinomycetota</taxon>
        <taxon>Actinomycetes</taxon>
        <taxon>Actinomycetales</taxon>
        <taxon>Actinomycetaceae</taxon>
        <taxon>Boudabousia</taxon>
    </lineage>
</organism>
<keyword evidence="1" id="KW-0472">Membrane</keyword>
<protein>
    <submittedName>
        <fullName evidence="2">Uncharacterized protein</fullName>
    </submittedName>
</protein>
<evidence type="ECO:0000256" key="1">
    <source>
        <dbReference type="SAM" id="Phobius"/>
    </source>
</evidence>
<feature type="transmembrane region" description="Helical" evidence="1">
    <location>
        <begin position="237"/>
        <end position="259"/>
    </location>
</feature>
<sequence>MRGLIFPIKTWWLLGLTAFLALVCLVQSVALIPTWPNPDLRVVIPQLQEQLIVPVVIIGLAAAIFFDPQGKKSVVIGPLTVLSPTRRILPFAFTIWGAAVVGPILGWGYMLVRSAAVRFRLIDLIAFLVLIISLFAAATLAMVLANLLPPKWKLVLTPLLSALVVFVPVIMNVYLLAGTGKSSLSLAFMWGTSLVSYPTDFVMSTELIRLVYFVLLSVCGVYALMRFNSYALTGRRSFAIVGLVYLLAPALVFASSILMSPVVTKYEDDRQKCEVIGEYRLCLPIAQATLIPSLKEHFQQLFAQLPNAWVDPKTPIGFAEGAIIGPLTLQNPGNFKTRQEWEQVTFSNIAYNIFASSGHASACSNQAQFYDDLRNSLLLRAKLPMDLVYGVNEETGQENEHTISADESPQLAFLTKLSTAEYQQWLLKHRDSIATCKLSKENFR</sequence>
<dbReference type="EMBL" id="CP017812">
    <property type="protein sequence ID" value="AOZ73091.1"/>
    <property type="molecule type" value="Genomic_DNA"/>
</dbReference>
<feature type="transmembrane region" description="Helical" evidence="1">
    <location>
        <begin position="51"/>
        <end position="67"/>
    </location>
</feature>
<feature type="transmembrane region" description="Helical" evidence="1">
    <location>
        <begin position="124"/>
        <end position="148"/>
    </location>
</feature>
<feature type="transmembrane region" description="Helical" evidence="1">
    <location>
        <begin position="88"/>
        <end position="112"/>
    </location>
</feature>
<keyword evidence="3" id="KW-1185">Reference proteome</keyword>
<dbReference type="KEGG" id="avu:BK816_07140"/>
<feature type="transmembrane region" description="Helical" evidence="1">
    <location>
        <begin position="12"/>
        <end position="31"/>
    </location>
</feature>
<gene>
    <name evidence="2" type="ORF">BK816_07140</name>
</gene>
<reference evidence="2 3" key="1">
    <citation type="submission" date="2016-10" db="EMBL/GenBank/DDBJ databases">
        <title>Actinomyces aegypiusis sp. nov., isolated from the Aegypius monachus in Qinghai Tibet Plateau China.</title>
        <authorList>
            <person name="Wang Y."/>
        </authorList>
    </citation>
    <scope>NUCLEOTIDE SEQUENCE [LARGE SCALE GENOMIC DNA]</scope>
    <source>
        <strain evidence="2 3">VUL4_3</strain>
    </source>
</reference>
<dbReference type="OrthoDB" id="3249841at2"/>
<feature type="transmembrane region" description="Helical" evidence="1">
    <location>
        <begin position="207"/>
        <end position="225"/>
    </location>
</feature>
<dbReference type="RefSeq" id="WP_071164555.1">
    <property type="nucleotide sequence ID" value="NZ_CP017812.1"/>
</dbReference>
<proteinExistence type="predicted"/>
<evidence type="ECO:0000313" key="2">
    <source>
        <dbReference type="EMBL" id="AOZ73091.1"/>
    </source>
</evidence>